<evidence type="ECO:0000256" key="4">
    <source>
        <dbReference type="ARBA" id="ARBA00023002"/>
    </source>
</evidence>
<evidence type="ECO:0000259" key="8">
    <source>
        <dbReference type="PROSITE" id="PS51296"/>
    </source>
</evidence>
<evidence type="ECO:0000313" key="10">
    <source>
        <dbReference type="Proteomes" id="UP001597182"/>
    </source>
</evidence>
<dbReference type="InterPro" id="IPR015881">
    <property type="entry name" value="ARHD_Rieske_2Fe_2S"/>
</dbReference>
<dbReference type="Pfam" id="PF00848">
    <property type="entry name" value="Ring_hydroxyl_A"/>
    <property type="match status" value="1"/>
</dbReference>
<proteinExistence type="predicted"/>
<dbReference type="PROSITE" id="PS00570">
    <property type="entry name" value="RING_HYDROXYL_ALPHA"/>
    <property type="match status" value="1"/>
</dbReference>
<reference evidence="10" key="1">
    <citation type="journal article" date="2019" name="Int. J. Syst. Evol. Microbiol.">
        <title>The Global Catalogue of Microorganisms (GCM) 10K type strain sequencing project: providing services to taxonomists for standard genome sequencing and annotation.</title>
        <authorList>
            <consortium name="The Broad Institute Genomics Platform"/>
            <consortium name="The Broad Institute Genome Sequencing Center for Infectious Disease"/>
            <person name="Wu L."/>
            <person name="Ma J."/>
        </authorList>
    </citation>
    <scope>NUCLEOTIDE SEQUENCE [LARGE SCALE GENOMIC DNA]</scope>
    <source>
        <strain evidence="10">CCUG 49018</strain>
    </source>
</reference>
<keyword evidence="7" id="KW-0520">NAD</keyword>
<dbReference type="InterPro" id="IPR001663">
    <property type="entry name" value="Rng_hydr_dOase-A"/>
</dbReference>
<dbReference type="EMBL" id="JBHTMB010000141">
    <property type="protein sequence ID" value="MFD1235038.1"/>
    <property type="molecule type" value="Genomic_DNA"/>
</dbReference>
<organism evidence="9 10">
    <name type="scientific">Pseudonocardia benzenivorans</name>
    <dbReference type="NCBI Taxonomy" id="228005"/>
    <lineage>
        <taxon>Bacteria</taxon>
        <taxon>Bacillati</taxon>
        <taxon>Actinomycetota</taxon>
        <taxon>Actinomycetes</taxon>
        <taxon>Pseudonocardiales</taxon>
        <taxon>Pseudonocardiaceae</taxon>
        <taxon>Pseudonocardia</taxon>
    </lineage>
</organism>
<dbReference type="PANTHER" id="PTHR43756">
    <property type="entry name" value="CHOLINE MONOOXYGENASE, CHLOROPLASTIC"/>
    <property type="match status" value="1"/>
</dbReference>
<dbReference type="InterPro" id="IPR036922">
    <property type="entry name" value="Rieske_2Fe-2S_sf"/>
</dbReference>
<accession>A0ABW3VJE9</accession>
<sequence>MDRTSELALMDEIADLLARGTTAMAPDVGRVGAADLVGPERTSAEQRLFTDRPLVVAPAAAIPRPGDFVADEIVGIPLLVVRGDDGVARVLLNACRHRGNLVCQEPSGNRRVFSCEYHAWTYDRQGRCRSVVDRVGFAGLGEADTSLVAFPAEERHGLIWTRLAAGADLDVAAWLGPDLDAELAGYAPHARHLYAGETTSFAFNWKFGVNTFQELFHLAFLHRKTLGSAFISNVSAYRSYPLHQRLTVVRSTFPEMAAGPREQRSLFPHCTLVYVLFPNTVFVWQLDHLEVWRFTPTPGDPGSCQVGLWLTTEQEPRTEGARRHWQRNWDLTTATVYGEDFATMANIQRTLASGALPEIVYGRNEIALQDYYRDIGEALRSADGA</sequence>
<protein>
    <submittedName>
        <fullName evidence="9">Aromatic ring-hydroxylating dioxygenase subunit alpha</fullName>
        <ecNumber evidence="9">1.14.13.-</ecNumber>
    </submittedName>
</protein>
<keyword evidence="3" id="KW-0479">Metal-binding</keyword>
<dbReference type="PROSITE" id="PS51296">
    <property type="entry name" value="RIESKE"/>
    <property type="match status" value="1"/>
</dbReference>
<dbReference type="GO" id="GO:0051213">
    <property type="term" value="F:dioxygenase activity"/>
    <property type="evidence" value="ECO:0007669"/>
    <property type="project" value="UniProtKB-KW"/>
</dbReference>
<keyword evidence="9" id="KW-0223">Dioxygenase</keyword>
<dbReference type="RefSeq" id="WP_013677916.1">
    <property type="nucleotide sequence ID" value="NZ_BAABKS010000029.1"/>
</dbReference>
<comment type="caution">
    <text evidence="9">The sequence shown here is derived from an EMBL/GenBank/DDBJ whole genome shotgun (WGS) entry which is preliminary data.</text>
</comment>
<name>A0ABW3VJE9_9PSEU</name>
<evidence type="ECO:0000313" key="9">
    <source>
        <dbReference type="EMBL" id="MFD1235038.1"/>
    </source>
</evidence>
<dbReference type="PANTHER" id="PTHR43756:SF5">
    <property type="entry name" value="CHOLINE MONOOXYGENASE, CHLOROPLASTIC"/>
    <property type="match status" value="1"/>
</dbReference>
<dbReference type="Gene3D" id="2.102.10.10">
    <property type="entry name" value="Rieske [2Fe-2S] iron-sulphur domain"/>
    <property type="match status" value="1"/>
</dbReference>
<feature type="domain" description="Rieske" evidence="8">
    <location>
        <begin position="55"/>
        <end position="161"/>
    </location>
</feature>
<dbReference type="Pfam" id="PF00355">
    <property type="entry name" value="Rieske"/>
    <property type="match status" value="1"/>
</dbReference>
<keyword evidence="5" id="KW-0408">Iron</keyword>
<keyword evidence="6" id="KW-0411">Iron-sulfur</keyword>
<evidence type="ECO:0000256" key="3">
    <source>
        <dbReference type="ARBA" id="ARBA00022723"/>
    </source>
</evidence>
<keyword evidence="4 9" id="KW-0560">Oxidoreductase</keyword>
<evidence type="ECO:0000256" key="1">
    <source>
        <dbReference type="ARBA" id="ARBA00001962"/>
    </source>
</evidence>
<evidence type="ECO:0000256" key="7">
    <source>
        <dbReference type="ARBA" id="ARBA00023027"/>
    </source>
</evidence>
<dbReference type="SUPFAM" id="SSF55961">
    <property type="entry name" value="Bet v1-like"/>
    <property type="match status" value="1"/>
</dbReference>
<dbReference type="InterPro" id="IPR017941">
    <property type="entry name" value="Rieske_2Fe-2S"/>
</dbReference>
<dbReference type="Gene3D" id="3.90.380.10">
    <property type="entry name" value="Naphthalene 1,2-dioxygenase Alpha Subunit, Chain A, domain 1"/>
    <property type="match status" value="1"/>
</dbReference>
<comment type="cofactor">
    <cofactor evidence="1">
        <name>Fe cation</name>
        <dbReference type="ChEBI" id="CHEBI:24875"/>
    </cofactor>
</comment>
<gene>
    <name evidence="9" type="ORF">ACFQ34_17240</name>
</gene>
<evidence type="ECO:0000256" key="2">
    <source>
        <dbReference type="ARBA" id="ARBA00022714"/>
    </source>
</evidence>
<dbReference type="Proteomes" id="UP001597182">
    <property type="component" value="Unassembled WGS sequence"/>
</dbReference>
<dbReference type="PRINTS" id="PR00090">
    <property type="entry name" value="RNGDIOXGNASE"/>
</dbReference>
<dbReference type="InterPro" id="IPR015879">
    <property type="entry name" value="Ring_hydroxy_dOase_asu_C_dom"/>
</dbReference>
<keyword evidence="10" id="KW-1185">Reference proteome</keyword>
<dbReference type="EC" id="1.14.13.-" evidence="9"/>
<dbReference type="SUPFAM" id="SSF50022">
    <property type="entry name" value="ISP domain"/>
    <property type="match status" value="1"/>
</dbReference>
<evidence type="ECO:0000256" key="5">
    <source>
        <dbReference type="ARBA" id="ARBA00023004"/>
    </source>
</evidence>
<dbReference type="CDD" id="cd03469">
    <property type="entry name" value="Rieske_RO_Alpha_N"/>
    <property type="match status" value="1"/>
</dbReference>
<evidence type="ECO:0000256" key="6">
    <source>
        <dbReference type="ARBA" id="ARBA00023014"/>
    </source>
</evidence>
<keyword evidence="2" id="KW-0001">2Fe-2S</keyword>